<evidence type="ECO:0008006" key="5">
    <source>
        <dbReference type="Google" id="ProtNLM"/>
    </source>
</evidence>
<dbReference type="AlphaFoldDB" id="A0A1W0VT38"/>
<dbReference type="EMBL" id="CM000769">
    <property type="protein sequence ID" value="OQU76442.1"/>
    <property type="molecule type" value="Genomic_DNA"/>
</dbReference>
<feature type="region of interest" description="Disordered" evidence="2">
    <location>
        <begin position="96"/>
        <end position="121"/>
    </location>
</feature>
<evidence type="ECO:0000256" key="1">
    <source>
        <dbReference type="SAM" id="Coils"/>
    </source>
</evidence>
<dbReference type="Gramene" id="OQU76442">
    <property type="protein sequence ID" value="OQU76442"/>
    <property type="gene ID" value="SORBI_3010G145500"/>
</dbReference>
<gene>
    <name evidence="3" type="ORF">SORBI_3010G145500</name>
</gene>
<feature type="compositionally biased region" description="Polar residues" evidence="2">
    <location>
        <begin position="98"/>
        <end position="121"/>
    </location>
</feature>
<dbReference type="ExpressionAtlas" id="A0A1W0VT38">
    <property type="expression patterns" value="baseline"/>
</dbReference>
<protein>
    <recommendedName>
        <fullName evidence="5">Transposase Tnp1/En/Spm-like domain-containing protein</fullName>
    </recommendedName>
</protein>
<reference evidence="4" key="2">
    <citation type="journal article" date="2018" name="Plant J.">
        <title>The Sorghum bicolor reference genome: improved assembly, gene annotations, a transcriptome atlas, and signatures of genome organization.</title>
        <authorList>
            <person name="McCormick R.F."/>
            <person name="Truong S.K."/>
            <person name="Sreedasyam A."/>
            <person name="Jenkins J."/>
            <person name="Shu S."/>
            <person name="Sims D."/>
            <person name="Kennedy M."/>
            <person name="Amirebrahimi M."/>
            <person name="Weers B.D."/>
            <person name="McKinley B."/>
            <person name="Mattison A."/>
            <person name="Morishige D.T."/>
            <person name="Grimwood J."/>
            <person name="Schmutz J."/>
            <person name="Mullet J.E."/>
        </authorList>
    </citation>
    <scope>NUCLEOTIDE SEQUENCE [LARGE SCALE GENOMIC DNA]</scope>
    <source>
        <strain evidence="4">cv. BTx623</strain>
    </source>
</reference>
<dbReference type="PANTHER" id="PTHR33063:SF16">
    <property type="entry name" value="OS02G0241300 PROTEIN"/>
    <property type="match status" value="1"/>
</dbReference>
<sequence>MDLSSLRARNIMRNNQFATQLGVRRLAEYIQISAKKRVATKSIGKKSKALLQGKHVGSSMSPSGDCVKGGAGRTSKRVLAPEIPEETMRCTRLRAARQVSTTSEPDLSANQNQGDTSNTEQGNLTLSTEVESMGLNTTEQGTCTGTIQVRPRGETMGKEIDSISHGLGCPIPIIIKKGKRRPEAPMQAAKLASESGTIMRKNIKIYPNWTKYYKNNGEQLENLKGKLKIKFDINTDSSPVKAACEDILKGGVRQMRYRLKKKYFDGVPANQVRTTSPLKHMSDEEWRQLVDMWSSPEHKKQEKYKDSEPTAINLFEEFHCSKTKGFSEPVKKAIDDMHAQEALTSPPVEDGQQAKTSIEAISKVLPKSNTFLRNVGIQQPAAKTPNVVKDLQTELDAKKLESARLQQELERLKAQAQESDAKVDKQAEEIASLRKMAAENQSLLRQMIAFGQSQIAPP</sequence>
<evidence type="ECO:0000313" key="3">
    <source>
        <dbReference type="EMBL" id="OQU76442.1"/>
    </source>
</evidence>
<keyword evidence="1" id="KW-0175">Coiled coil</keyword>
<keyword evidence="4" id="KW-1185">Reference proteome</keyword>
<proteinExistence type="predicted"/>
<reference evidence="3 4" key="1">
    <citation type="journal article" date="2009" name="Nature">
        <title>The Sorghum bicolor genome and the diversification of grasses.</title>
        <authorList>
            <person name="Paterson A.H."/>
            <person name="Bowers J.E."/>
            <person name="Bruggmann R."/>
            <person name="Dubchak I."/>
            <person name="Grimwood J."/>
            <person name="Gundlach H."/>
            <person name="Haberer G."/>
            <person name="Hellsten U."/>
            <person name="Mitros T."/>
            <person name="Poliakov A."/>
            <person name="Schmutz J."/>
            <person name="Spannagl M."/>
            <person name="Tang H."/>
            <person name="Wang X."/>
            <person name="Wicker T."/>
            <person name="Bharti A.K."/>
            <person name="Chapman J."/>
            <person name="Feltus F.A."/>
            <person name="Gowik U."/>
            <person name="Grigoriev I.V."/>
            <person name="Lyons E."/>
            <person name="Maher C.A."/>
            <person name="Martis M."/>
            <person name="Narechania A."/>
            <person name="Otillar R.P."/>
            <person name="Penning B.W."/>
            <person name="Salamov A.A."/>
            <person name="Wang Y."/>
            <person name="Zhang L."/>
            <person name="Carpita N.C."/>
            <person name="Freeling M."/>
            <person name="Gingle A.R."/>
            <person name="Hash C.T."/>
            <person name="Keller B."/>
            <person name="Klein P."/>
            <person name="Kresovich S."/>
            <person name="McCann M.C."/>
            <person name="Ming R."/>
            <person name="Peterson D.G."/>
            <person name="Mehboob-ur-Rahman"/>
            <person name="Ware D."/>
            <person name="Westhoff P."/>
            <person name="Mayer K.F."/>
            <person name="Messing J."/>
            <person name="Rokhsar D.S."/>
        </authorList>
    </citation>
    <scope>NUCLEOTIDE SEQUENCE [LARGE SCALE GENOMIC DNA]</scope>
    <source>
        <strain evidence="4">cv. BTx623</strain>
    </source>
</reference>
<dbReference type="Proteomes" id="UP000000768">
    <property type="component" value="Chromosome 10"/>
</dbReference>
<evidence type="ECO:0000256" key="2">
    <source>
        <dbReference type="SAM" id="MobiDB-lite"/>
    </source>
</evidence>
<feature type="coiled-coil region" evidence="1">
    <location>
        <begin position="388"/>
        <end position="436"/>
    </location>
</feature>
<organism evidence="3 4">
    <name type="scientific">Sorghum bicolor</name>
    <name type="common">Sorghum</name>
    <name type="synonym">Sorghum vulgare</name>
    <dbReference type="NCBI Taxonomy" id="4558"/>
    <lineage>
        <taxon>Eukaryota</taxon>
        <taxon>Viridiplantae</taxon>
        <taxon>Streptophyta</taxon>
        <taxon>Embryophyta</taxon>
        <taxon>Tracheophyta</taxon>
        <taxon>Spermatophyta</taxon>
        <taxon>Magnoliopsida</taxon>
        <taxon>Liliopsida</taxon>
        <taxon>Poales</taxon>
        <taxon>Poaceae</taxon>
        <taxon>PACMAD clade</taxon>
        <taxon>Panicoideae</taxon>
        <taxon>Andropogonodae</taxon>
        <taxon>Andropogoneae</taxon>
        <taxon>Sorghinae</taxon>
        <taxon>Sorghum</taxon>
    </lineage>
</organism>
<name>A0A1W0VT38_SORBI</name>
<feature type="region of interest" description="Disordered" evidence="2">
    <location>
        <begin position="53"/>
        <end position="73"/>
    </location>
</feature>
<dbReference type="PANTHER" id="PTHR33063">
    <property type="entry name" value="OS02G0583500 PROTEIN"/>
    <property type="match status" value="1"/>
</dbReference>
<accession>A0A1W0VT38</accession>
<evidence type="ECO:0000313" key="4">
    <source>
        <dbReference type="Proteomes" id="UP000000768"/>
    </source>
</evidence>